<accession>A0A813CJ63</accession>
<dbReference type="Proteomes" id="UP000601435">
    <property type="component" value="Unassembled WGS sequence"/>
</dbReference>
<feature type="transmembrane region" description="Helical" evidence="1">
    <location>
        <begin position="78"/>
        <end position="98"/>
    </location>
</feature>
<proteinExistence type="predicted"/>
<feature type="transmembrane region" description="Helical" evidence="1">
    <location>
        <begin position="139"/>
        <end position="159"/>
    </location>
</feature>
<sequence length="175" mass="18884">EFVHQSIVQWYGSIGAFNAYVQGPLRQELLKSSSFQMPFIYFLVILTPGQGSSLEELLGLLKAGAGAGATWQVVMSHILAHNVGLCIAVMFSLKFLFMQCERFAAPRQHFLLDCLTSVLIFLAFGLVTLLLAGLSLASAYFGIFTALAWAVVMLAAACMSFKGNSVAFSCGSRGL</sequence>
<protein>
    <submittedName>
        <fullName evidence="2">Pus1 protein</fullName>
    </submittedName>
</protein>
<keyword evidence="1" id="KW-0812">Transmembrane</keyword>
<evidence type="ECO:0000313" key="3">
    <source>
        <dbReference type="Proteomes" id="UP000601435"/>
    </source>
</evidence>
<dbReference type="AlphaFoldDB" id="A0A813CJ63"/>
<keyword evidence="1" id="KW-1133">Transmembrane helix</keyword>
<keyword evidence="3" id="KW-1185">Reference proteome</keyword>
<name>A0A813CJ63_9DINO</name>
<evidence type="ECO:0000313" key="2">
    <source>
        <dbReference type="EMBL" id="CAE7942420.1"/>
    </source>
</evidence>
<comment type="caution">
    <text evidence="2">The sequence shown here is derived from an EMBL/GenBank/DDBJ whole genome shotgun (WGS) entry which is preliminary data.</text>
</comment>
<evidence type="ECO:0000256" key="1">
    <source>
        <dbReference type="SAM" id="Phobius"/>
    </source>
</evidence>
<organism evidence="2 3">
    <name type="scientific">Symbiodinium necroappetens</name>
    <dbReference type="NCBI Taxonomy" id="1628268"/>
    <lineage>
        <taxon>Eukaryota</taxon>
        <taxon>Sar</taxon>
        <taxon>Alveolata</taxon>
        <taxon>Dinophyceae</taxon>
        <taxon>Suessiales</taxon>
        <taxon>Symbiodiniaceae</taxon>
        <taxon>Symbiodinium</taxon>
    </lineage>
</organism>
<keyword evidence="1" id="KW-0472">Membrane</keyword>
<gene>
    <name evidence="2" type="primary">Pus1</name>
    <name evidence="2" type="ORF">SNEC2469_LOCUS34657</name>
</gene>
<dbReference type="EMBL" id="CAJNJA010096648">
    <property type="protein sequence ID" value="CAE7942420.1"/>
    <property type="molecule type" value="Genomic_DNA"/>
</dbReference>
<feature type="non-terminal residue" evidence="2">
    <location>
        <position position="175"/>
    </location>
</feature>
<reference evidence="2" key="1">
    <citation type="submission" date="2021-02" db="EMBL/GenBank/DDBJ databases">
        <authorList>
            <person name="Dougan E. K."/>
            <person name="Rhodes N."/>
            <person name="Thang M."/>
            <person name="Chan C."/>
        </authorList>
    </citation>
    <scope>NUCLEOTIDE SEQUENCE</scope>
</reference>
<feature type="transmembrane region" description="Helical" evidence="1">
    <location>
        <begin position="110"/>
        <end position="133"/>
    </location>
</feature>